<dbReference type="EMBL" id="CAXJIO010000014">
    <property type="protein sequence ID" value="CAL2103958.1"/>
    <property type="molecule type" value="Genomic_DNA"/>
</dbReference>
<dbReference type="SUPFAM" id="SSF49464">
    <property type="entry name" value="Carboxypeptidase regulatory domain-like"/>
    <property type="match status" value="1"/>
</dbReference>
<dbReference type="InterPro" id="IPR043741">
    <property type="entry name" value="DUF5686"/>
</dbReference>
<dbReference type="Pfam" id="PF13715">
    <property type="entry name" value="CarbopepD_reg_2"/>
    <property type="match status" value="1"/>
</dbReference>
<comment type="caution">
    <text evidence="1">The sequence shown here is derived from an EMBL/GenBank/DDBJ whole genome shotgun (WGS) entry which is preliminary data.</text>
</comment>
<evidence type="ECO:0000313" key="2">
    <source>
        <dbReference type="Proteomes" id="UP001497527"/>
    </source>
</evidence>
<dbReference type="RefSeq" id="WP_348718079.1">
    <property type="nucleotide sequence ID" value="NZ_CAXJIO010000014.1"/>
</dbReference>
<name>A0ABP1F072_9FLAO</name>
<dbReference type="Proteomes" id="UP001497527">
    <property type="component" value="Unassembled WGS sequence"/>
</dbReference>
<gene>
    <name evidence="1" type="ORF">T190423A01A_50206</name>
</gene>
<accession>A0ABP1F072</accession>
<evidence type="ECO:0000313" key="1">
    <source>
        <dbReference type="EMBL" id="CAL2103958.1"/>
    </source>
</evidence>
<keyword evidence="2" id="KW-1185">Reference proteome</keyword>
<organism evidence="1 2">
    <name type="scientific">Tenacibaculum polynesiense</name>
    <dbReference type="NCBI Taxonomy" id="3137857"/>
    <lineage>
        <taxon>Bacteria</taxon>
        <taxon>Pseudomonadati</taxon>
        <taxon>Bacteroidota</taxon>
        <taxon>Flavobacteriia</taxon>
        <taxon>Flavobacteriales</taxon>
        <taxon>Flavobacteriaceae</taxon>
        <taxon>Tenacibaculum</taxon>
    </lineage>
</organism>
<sequence length="821" mass="93302">MKKNITLLFLAFSVVSFSQIRGKITSNNKKPLSFVSVYLQNSITGTTSNDNGDYELSLSTKGKHTIVFQILGYKTVKKTVDIQSFPFELNVQLSEEEVALDEVLVSSTENPANKIIRNTIANKKKNTDKFAQYKADFYSRGLFKVKNLPKKFLGQEIGDMGGGLDSTRSGIVYLSETISKISFQKKPKNFKEHIIASKVSGSDNGISFNQAEEVNFNFYENSFNLAEAQMVSPIANGAFGYYNYKLVGTFYDKNGNLINKIELLPKRKNDRVFSGFIYIVEDDWAIYGADVIVTGNQVSMPMIDSLNIKQNYNFSSKNKAWVPVTQTIDFKAGMFGFNFNGRFSAAYSNYNFTPNFTTNSFGSEILSFAENATEKDSVYWNKIRPVALTKEEVSDYKLKDSIKAIRKSKKYLDSVDTKRNKFRLLDILTGYSYRNSYDKWSLNISSPIEDISFNTVQGWNTSIGGSYYKTLNKKGKSMGFGANVNYGLSDKEIRPTGYFFYKWNNTTRPILNISGGNTVAQFDAKRPISKFWNTISSVLFERNYMKIYEKNFAKVSYSQEVTNGIRLNGSLEYADRKPLFNTTDYVMFPKSDVAYTSNNPQDPSNFTSSFTPHTMWSFNIGANIVFGQKYLSYPDSKFNIGNNKYPSLYIGYRKNFGSENSEWNSDLVYSQLYQNISMGNWGQFQYRAKGGMFLEQKDIPFMDYAHFNGNRLLIAPNSNYLTGFLALPYYQLSSNDKFGELHGEYNFKGALLSKIPLINKLNFHLVTGAKGLFTGGNKPYSEYSVGLDNVGFGKWRFLRVDFVRSNFNGQSENRVVFGIKL</sequence>
<dbReference type="Gene3D" id="2.60.40.1120">
    <property type="entry name" value="Carboxypeptidase-like, regulatory domain"/>
    <property type="match status" value="1"/>
</dbReference>
<dbReference type="InterPro" id="IPR008969">
    <property type="entry name" value="CarboxyPept-like_regulatory"/>
</dbReference>
<reference evidence="1 2" key="1">
    <citation type="submission" date="2024-05" db="EMBL/GenBank/DDBJ databases">
        <authorList>
            <person name="Duchaud E."/>
        </authorList>
    </citation>
    <scope>NUCLEOTIDE SEQUENCE [LARGE SCALE GENOMIC DNA]</scope>
    <source>
        <strain evidence="1">Ena-SAMPLE-TAB-13-05-2024-13:56:06:370-140308</strain>
    </source>
</reference>
<dbReference type="Pfam" id="PF18939">
    <property type="entry name" value="DUF5686"/>
    <property type="match status" value="1"/>
</dbReference>
<protein>
    <submittedName>
        <fullName evidence="1">Carboxypeptidase-like regulatory domain-containing protein</fullName>
    </submittedName>
</protein>
<proteinExistence type="predicted"/>